<evidence type="ECO:0000313" key="2">
    <source>
        <dbReference type="Proteomes" id="UP000502345"/>
    </source>
</evidence>
<dbReference type="NCBIfam" id="TIGR04088">
    <property type="entry name" value="cognate_SipW"/>
    <property type="match status" value="1"/>
</dbReference>
<accession>A0A5P3G532</accession>
<sequence length="203" mass="20825">MPSRPDRPAHRIRHLLTSTRFRALLALGMVLGVGGVSTLAAWSGSATAKSGDIVTGTIDLQLTSTGQTTMTKTLNLSELGMTGMAAGNSKRTTVNVKNNVSAATGLPLKYTLTSTTTGELARFLKVTVATGTTAANCTGGIQIATALTLTTTPDQPITPAGQTRSIPVGGSEPLCISVQMPVKPSALTPTVSANMTLNFKAVV</sequence>
<dbReference type="InterPro" id="IPR023833">
    <property type="entry name" value="Signal_pept_SipW-depend-type"/>
</dbReference>
<dbReference type="AlphaFoldDB" id="A0A5P3G532"/>
<gene>
    <name evidence="1" type="ORF">G9444_1594</name>
</gene>
<name>A0A5P3G532_RHOER</name>
<reference evidence="1 2" key="1">
    <citation type="submission" date="2020-03" db="EMBL/GenBank/DDBJ databases">
        <title>Screen low temperature-resistant strains for efficient degradation of petroleum hydrocarbons under the low temperature.</title>
        <authorList>
            <person name="Wang Y."/>
            <person name="Chen J."/>
        </authorList>
    </citation>
    <scope>NUCLEOTIDE SEQUENCE [LARGE SCALE GENOMIC DNA]</scope>
    <source>
        <strain evidence="1 2">KB1</strain>
    </source>
</reference>
<dbReference type="RefSeq" id="WP_051720827.1">
    <property type="nucleotide sequence ID" value="NZ_AP018733.1"/>
</dbReference>
<dbReference type="Proteomes" id="UP000502345">
    <property type="component" value="Chromosome"/>
</dbReference>
<proteinExistence type="predicted"/>
<evidence type="ECO:0000313" key="1">
    <source>
        <dbReference type="EMBL" id="QIP38838.1"/>
    </source>
</evidence>
<protein>
    <submittedName>
        <fullName evidence="1">Uncharacterized protein</fullName>
    </submittedName>
</protein>
<dbReference type="EMBL" id="CP050124">
    <property type="protein sequence ID" value="QIP38838.1"/>
    <property type="molecule type" value="Genomic_DNA"/>
</dbReference>
<organism evidence="1 2">
    <name type="scientific">Rhodococcus erythropolis</name>
    <name type="common">Arthrobacter picolinophilus</name>
    <dbReference type="NCBI Taxonomy" id="1833"/>
    <lineage>
        <taxon>Bacteria</taxon>
        <taxon>Bacillati</taxon>
        <taxon>Actinomycetota</taxon>
        <taxon>Actinomycetes</taxon>
        <taxon>Mycobacteriales</taxon>
        <taxon>Nocardiaceae</taxon>
        <taxon>Rhodococcus</taxon>
        <taxon>Rhodococcus erythropolis group</taxon>
    </lineage>
</organism>